<keyword evidence="8" id="KW-0745">Spermidine biosynthesis</keyword>
<dbReference type="InterPro" id="IPR018166">
    <property type="entry name" value="S-AdoMet_deCO2ase_CS"/>
</dbReference>
<dbReference type="AlphaFoldDB" id="A0A1Y1XMM2"/>
<dbReference type="Pfam" id="PF01536">
    <property type="entry name" value="SAM_decarbox"/>
    <property type="match status" value="1"/>
</dbReference>
<keyword evidence="5" id="KW-0949">S-adenosyl-L-methionine</keyword>
<keyword evidence="9" id="KW-0620">Polyamine biosynthesis</keyword>
<feature type="region of interest" description="Disordered" evidence="14">
    <location>
        <begin position="393"/>
        <end position="436"/>
    </location>
</feature>
<evidence type="ECO:0000256" key="11">
    <source>
        <dbReference type="ARBA" id="ARBA00023239"/>
    </source>
</evidence>
<dbReference type="InterPro" id="IPR016067">
    <property type="entry name" value="S-AdoMet_deCO2ase_core"/>
</dbReference>
<evidence type="ECO:0000256" key="9">
    <source>
        <dbReference type="ARBA" id="ARBA00023115"/>
    </source>
</evidence>
<dbReference type="SUPFAM" id="SSF56276">
    <property type="entry name" value="S-adenosylmethionine decarboxylase"/>
    <property type="match status" value="1"/>
</dbReference>
<gene>
    <name evidence="15" type="ORF">K493DRAFT_81738</name>
</gene>
<dbReference type="PANTHER" id="PTHR11570:SF0">
    <property type="entry name" value="S-ADENOSYLMETHIONINE DECARBOXYLASE PROENZYME"/>
    <property type="match status" value="1"/>
</dbReference>
<keyword evidence="12" id="KW-0704">Schiff base</keyword>
<organism evidence="15 16">
    <name type="scientific">Basidiobolus meristosporus CBS 931.73</name>
    <dbReference type="NCBI Taxonomy" id="1314790"/>
    <lineage>
        <taxon>Eukaryota</taxon>
        <taxon>Fungi</taxon>
        <taxon>Fungi incertae sedis</taxon>
        <taxon>Zoopagomycota</taxon>
        <taxon>Entomophthoromycotina</taxon>
        <taxon>Basidiobolomycetes</taxon>
        <taxon>Basidiobolales</taxon>
        <taxon>Basidiobolaceae</taxon>
        <taxon>Basidiobolus</taxon>
    </lineage>
</organism>
<dbReference type="GO" id="GO:0004014">
    <property type="term" value="F:adenosylmethionine decarboxylase activity"/>
    <property type="evidence" value="ECO:0007669"/>
    <property type="project" value="UniProtKB-EC"/>
</dbReference>
<keyword evidence="6" id="KW-0210">Decarboxylase</keyword>
<feature type="compositionally biased region" description="Polar residues" evidence="14">
    <location>
        <begin position="1"/>
        <end position="20"/>
    </location>
</feature>
<comment type="cofactor">
    <cofactor evidence="1">
        <name>pyruvate</name>
        <dbReference type="ChEBI" id="CHEBI:15361"/>
    </cofactor>
</comment>
<keyword evidence="13" id="KW-0670">Pyruvate</keyword>
<evidence type="ECO:0000256" key="4">
    <source>
        <dbReference type="ARBA" id="ARBA00012357"/>
    </source>
</evidence>
<feature type="region of interest" description="Disordered" evidence="14">
    <location>
        <begin position="44"/>
        <end position="69"/>
    </location>
</feature>
<evidence type="ECO:0000256" key="6">
    <source>
        <dbReference type="ARBA" id="ARBA00022793"/>
    </source>
</evidence>
<evidence type="ECO:0000256" key="13">
    <source>
        <dbReference type="ARBA" id="ARBA00023317"/>
    </source>
</evidence>
<feature type="compositionally biased region" description="Low complexity" evidence="14">
    <location>
        <begin position="52"/>
        <end position="65"/>
    </location>
</feature>
<dbReference type="InterPro" id="IPR001985">
    <property type="entry name" value="S-AdoMet_decarboxylase_euk"/>
</dbReference>
<keyword evidence="16" id="KW-1185">Reference proteome</keyword>
<dbReference type="UniPathway" id="UPA00331">
    <property type="reaction ID" value="UER00451"/>
</dbReference>
<sequence>MKPEGSNSAGEFQPASTSEEYYTGQFEGPEKLLELWFSPSANSVRKQFGPASPDSSLSSSPNGSSLDERQVCYSPNGTSVIDLEREFNDTYPRYGLRTVSRKVWEDMLELVHCQVLNLIKNEQVDSYLLSESSMFVYPHKLILKTCGTTTLLAAVPRIIEIAASLGLEKVWRVFYSRKSFMFPDLQKAPHRNWPDEVAFLDGWFKNGAAYTVGKTNGDHWFLYLTPPQENCLKIEGEIEEESHQHVVDDDDEAEDVTVEILMTELCPKAMEKFYHHPEEDQPDAGPGGKDVERITGLGSIYDNCLTDSFLFTPCGFSLNGLIESNYYTIHVTPEQSCSYASFETNVSLSKGSDLTESLALSKLIKQVTDVFQPGKFTITVFNSQTETHFENIQRHHPESVHTSSHVYTPYHHDRRGNQSRPRSKVEHELESSQPKSVTIHDVKGYRKTDRILYEFDGYNLNFAHFVKRN</sequence>
<evidence type="ECO:0000256" key="5">
    <source>
        <dbReference type="ARBA" id="ARBA00022691"/>
    </source>
</evidence>
<evidence type="ECO:0000313" key="15">
    <source>
        <dbReference type="EMBL" id="ORX87010.1"/>
    </source>
</evidence>
<dbReference type="STRING" id="1314790.A0A1Y1XMM2"/>
<evidence type="ECO:0000256" key="14">
    <source>
        <dbReference type="SAM" id="MobiDB-lite"/>
    </source>
</evidence>
<keyword evidence="10" id="KW-0865">Zymogen</keyword>
<evidence type="ECO:0000256" key="3">
    <source>
        <dbReference type="ARBA" id="ARBA00008466"/>
    </source>
</evidence>
<proteinExistence type="inferred from homology"/>
<comment type="pathway">
    <text evidence="2">Amine and polyamine biosynthesis; S-adenosylmethioninamine biosynthesis; S-adenosylmethioninamine from S-adenosyl-L-methionine: step 1/1.</text>
</comment>
<evidence type="ECO:0000256" key="1">
    <source>
        <dbReference type="ARBA" id="ARBA00001928"/>
    </source>
</evidence>
<name>A0A1Y1XMM2_9FUNG</name>
<dbReference type="GO" id="GO:0006597">
    <property type="term" value="P:spermine biosynthetic process"/>
    <property type="evidence" value="ECO:0007669"/>
    <property type="project" value="InterPro"/>
</dbReference>
<comment type="caution">
    <text evidence="15">The sequence shown here is derived from an EMBL/GenBank/DDBJ whole genome shotgun (WGS) entry which is preliminary data.</text>
</comment>
<dbReference type="FunCoup" id="A0A1Y1XMM2">
    <property type="interactions" value="651"/>
</dbReference>
<dbReference type="InParanoid" id="A0A1Y1XMM2"/>
<evidence type="ECO:0000256" key="2">
    <source>
        <dbReference type="ARBA" id="ARBA00004911"/>
    </source>
</evidence>
<evidence type="ECO:0000256" key="8">
    <source>
        <dbReference type="ARBA" id="ARBA00023066"/>
    </source>
</evidence>
<feature type="region of interest" description="Disordered" evidence="14">
    <location>
        <begin position="1"/>
        <end position="23"/>
    </location>
</feature>
<dbReference type="EMBL" id="MCFE01000559">
    <property type="protein sequence ID" value="ORX87010.1"/>
    <property type="molecule type" value="Genomic_DNA"/>
</dbReference>
<dbReference type="Proteomes" id="UP000193498">
    <property type="component" value="Unassembled WGS sequence"/>
</dbReference>
<accession>A0A1Y1XMM2</accession>
<dbReference type="Gene3D" id="3.60.90.10">
    <property type="entry name" value="S-adenosylmethionine decarboxylase"/>
    <property type="match status" value="1"/>
</dbReference>
<dbReference type="NCBIfam" id="TIGR00535">
    <property type="entry name" value="SAM_DCase"/>
    <property type="match status" value="1"/>
</dbReference>
<evidence type="ECO:0000256" key="12">
    <source>
        <dbReference type="ARBA" id="ARBA00023270"/>
    </source>
</evidence>
<protein>
    <recommendedName>
        <fullName evidence="4">adenosylmethionine decarboxylase</fullName>
        <ecNumber evidence="4">4.1.1.50</ecNumber>
    </recommendedName>
</protein>
<evidence type="ECO:0000313" key="16">
    <source>
        <dbReference type="Proteomes" id="UP000193498"/>
    </source>
</evidence>
<dbReference type="InterPro" id="IPR048283">
    <property type="entry name" value="AdoMetDC-like"/>
</dbReference>
<evidence type="ECO:0000256" key="10">
    <source>
        <dbReference type="ARBA" id="ARBA00023145"/>
    </source>
</evidence>
<keyword evidence="7" id="KW-0068">Autocatalytic cleavage</keyword>
<dbReference type="OrthoDB" id="1068353at2759"/>
<dbReference type="EC" id="4.1.1.50" evidence="4"/>
<keyword evidence="11" id="KW-0456">Lyase</keyword>
<comment type="similarity">
    <text evidence="3">Belongs to the eukaryotic AdoMetDC family.</text>
</comment>
<dbReference type="PANTHER" id="PTHR11570">
    <property type="entry name" value="S-ADENOSYLMETHIONINE DECARBOXYLASE"/>
    <property type="match status" value="1"/>
</dbReference>
<dbReference type="GO" id="GO:0005829">
    <property type="term" value="C:cytosol"/>
    <property type="evidence" value="ECO:0007669"/>
    <property type="project" value="TreeGrafter"/>
</dbReference>
<dbReference type="PROSITE" id="PS01336">
    <property type="entry name" value="ADOMETDC"/>
    <property type="match status" value="1"/>
</dbReference>
<dbReference type="GO" id="GO:0008295">
    <property type="term" value="P:spermidine biosynthetic process"/>
    <property type="evidence" value="ECO:0007669"/>
    <property type="project" value="UniProtKB-KW"/>
</dbReference>
<reference evidence="15 16" key="1">
    <citation type="submission" date="2016-07" db="EMBL/GenBank/DDBJ databases">
        <title>Pervasive Adenine N6-methylation of Active Genes in Fungi.</title>
        <authorList>
            <consortium name="DOE Joint Genome Institute"/>
            <person name="Mondo S.J."/>
            <person name="Dannebaum R.O."/>
            <person name="Kuo R.C."/>
            <person name="Labutti K."/>
            <person name="Haridas S."/>
            <person name="Kuo A."/>
            <person name="Salamov A."/>
            <person name="Ahrendt S.R."/>
            <person name="Lipzen A."/>
            <person name="Sullivan W."/>
            <person name="Andreopoulos W.B."/>
            <person name="Clum A."/>
            <person name="Lindquist E."/>
            <person name="Daum C."/>
            <person name="Ramamoorthy G.K."/>
            <person name="Gryganskyi A."/>
            <person name="Culley D."/>
            <person name="Magnuson J.K."/>
            <person name="James T.Y."/>
            <person name="O'Malley M.A."/>
            <person name="Stajich J.E."/>
            <person name="Spatafora J.W."/>
            <person name="Visel A."/>
            <person name="Grigoriev I.V."/>
        </authorList>
    </citation>
    <scope>NUCLEOTIDE SEQUENCE [LARGE SCALE GENOMIC DNA]</scope>
    <source>
        <strain evidence="15 16">CBS 931.73</strain>
    </source>
</reference>
<evidence type="ECO:0000256" key="7">
    <source>
        <dbReference type="ARBA" id="ARBA00022813"/>
    </source>
</evidence>